<dbReference type="AlphaFoldDB" id="A0AAE0DGF8"/>
<accession>A0AAE0DGF8</accession>
<evidence type="ECO:0000313" key="2">
    <source>
        <dbReference type="EMBL" id="KAK3168639.1"/>
    </source>
</evidence>
<feature type="region of interest" description="Disordered" evidence="1">
    <location>
        <begin position="1"/>
        <end position="125"/>
    </location>
</feature>
<feature type="compositionally biased region" description="Low complexity" evidence="1">
    <location>
        <begin position="56"/>
        <end position="68"/>
    </location>
</feature>
<protein>
    <submittedName>
        <fullName evidence="2">Uncharacterized protein</fullName>
    </submittedName>
</protein>
<organism evidence="2 3">
    <name type="scientific">Lepraria neglecta</name>
    <dbReference type="NCBI Taxonomy" id="209136"/>
    <lineage>
        <taxon>Eukaryota</taxon>
        <taxon>Fungi</taxon>
        <taxon>Dikarya</taxon>
        <taxon>Ascomycota</taxon>
        <taxon>Pezizomycotina</taxon>
        <taxon>Lecanoromycetes</taxon>
        <taxon>OSLEUM clade</taxon>
        <taxon>Lecanoromycetidae</taxon>
        <taxon>Lecanorales</taxon>
        <taxon>Lecanorineae</taxon>
        <taxon>Stereocaulaceae</taxon>
        <taxon>Lepraria</taxon>
    </lineage>
</organism>
<gene>
    <name evidence="2" type="ORF">OEA41_005087</name>
</gene>
<feature type="compositionally biased region" description="Pro residues" evidence="1">
    <location>
        <begin position="183"/>
        <end position="206"/>
    </location>
</feature>
<feature type="compositionally biased region" description="Basic and acidic residues" evidence="1">
    <location>
        <begin position="309"/>
        <end position="331"/>
    </location>
</feature>
<evidence type="ECO:0000313" key="3">
    <source>
        <dbReference type="Proteomes" id="UP001276659"/>
    </source>
</evidence>
<keyword evidence="3" id="KW-1185">Reference proteome</keyword>
<dbReference type="EMBL" id="JASNWA010000010">
    <property type="protein sequence ID" value="KAK3168639.1"/>
    <property type="molecule type" value="Genomic_DNA"/>
</dbReference>
<comment type="caution">
    <text evidence="2">The sequence shown here is derived from an EMBL/GenBank/DDBJ whole genome shotgun (WGS) entry which is preliminary data.</text>
</comment>
<sequence length="394" mass="42909">MSVLTAVDPSMDGALDQITNDSGSPHPSPPSATAKMEPILRHKFTHHGLNPDLDSSESYPSPHSSIYEASVIHQSDEKEDSIPPYTTDDGLPPSNNIVSDASRNPVPVSFLQAPPNKNTHVPHELYPITEKSSLATIRASLSLRDQGSVSTLRPRSPGLNGKKSKDFSLSDLPPTPERHSPPASTPPTPLQPGKPPPESVPTPPGLPAFGQPEAVNYRLPPPKSRFRDNFRTPTPEQREYTRQTVGLPKGVVMRGENGVVVRRRFIPIVSGHFPPQRQVHAVFRAPRQAYTAAPDPQAPAREGTSPVHRANETPAPHRTDRQQVEKAQGRKDDRKKACLADLCCGLCSCLYEDSAADTPAPTVVPKGGVQWDVQPPSIRARYGHNFQGRARTLN</sequence>
<evidence type="ECO:0000256" key="1">
    <source>
        <dbReference type="SAM" id="MobiDB-lite"/>
    </source>
</evidence>
<name>A0AAE0DGF8_9LECA</name>
<proteinExistence type="predicted"/>
<feature type="region of interest" description="Disordered" evidence="1">
    <location>
        <begin position="145"/>
        <end position="239"/>
    </location>
</feature>
<feature type="compositionally biased region" description="Basic and acidic residues" evidence="1">
    <location>
        <begin position="225"/>
        <end position="239"/>
    </location>
</feature>
<reference evidence="2" key="1">
    <citation type="submission" date="2022-11" db="EMBL/GenBank/DDBJ databases">
        <title>Chromosomal genome sequence assembly and mating type (MAT) locus characterization of the leprose asexual lichenized fungus Lepraria neglecta (Nyl.) Erichsen.</title>
        <authorList>
            <person name="Allen J.L."/>
            <person name="Pfeffer B."/>
        </authorList>
    </citation>
    <scope>NUCLEOTIDE SEQUENCE</scope>
    <source>
        <strain evidence="2">Allen 5258</strain>
    </source>
</reference>
<dbReference type="Proteomes" id="UP001276659">
    <property type="component" value="Unassembled WGS sequence"/>
</dbReference>
<feature type="compositionally biased region" description="Polar residues" evidence="1">
    <location>
        <begin position="93"/>
        <end position="102"/>
    </location>
</feature>
<feature type="region of interest" description="Disordered" evidence="1">
    <location>
        <begin position="290"/>
        <end position="331"/>
    </location>
</feature>